<keyword evidence="1 4" id="KW-0349">Heme</keyword>
<comment type="caution">
    <text evidence="8">The sequence shown here is derived from an EMBL/GenBank/DDBJ whole genome shotgun (WGS) entry which is preliminary data.</text>
</comment>
<dbReference type="RefSeq" id="WP_169147751.1">
    <property type="nucleotide sequence ID" value="NZ_JABBGA010000023.1"/>
</dbReference>
<dbReference type="PANTHER" id="PTHR33751:SF11">
    <property type="entry name" value="BLL4483 PROTEIN"/>
    <property type="match status" value="1"/>
</dbReference>
<evidence type="ECO:0000256" key="3">
    <source>
        <dbReference type="ARBA" id="ARBA00023004"/>
    </source>
</evidence>
<gene>
    <name evidence="8" type="ORF">HHL15_20890</name>
</gene>
<feature type="binding site" description="axial binding residue" evidence="5">
    <location>
        <position position="210"/>
    </location>
    <ligand>
        <name>heme c</name>
        <dbReference type="ChEBI" id="CHEBI:61717"/>
        <label>2</label>
    </ligand>
    <ligandPart>
        <name>Fe</name>
        <dbReference type="ChEBI" id="CHEBI:18248"/>
    </ligandPart>
</feature>
<dbReference type="GO" id="GO:0009055">
    <property type="term" value="F:electron transfer activity"/>
    <property type="evidence" value="ECO:0007669"/>
    <property type="project" value="InterPro"/>
</dbReference>
<comment type="PTM">
    <text evidence="4">Binds 2 heme c groups covalently per subunit.</text>
</comment>
<evidence type="ECO:0000256" key="6">
    <source>
        <dbReference type="SAM" id="SignalP"/>
    </source>
</evidence>
<dbReference type="EMBL" id="JABBGA010000023">
    <property type="protein sequence ID" value="NML28222.1"/>
    <property type="molecule type" value="Genomic_DNA"/>
</dbReference>
<organism evidence="8 9">
    <name type="scientific">Zoogloea dura</name>
    <dbReference type="NCBI Taxonomy" id="2728840"/>
    <lineage>
        <taxon>Bacteria</taxon>
        <taxon>Pseudomonadati</taxon>
        <taxon>Pseudomonadota</taxon>
        <taxon>Betaproteobacteria</taxon>
        <taxon>Rhodocyclales</taxon>
        <taxon>Zoogloeaceae</taxon>
        <taxon>Zoogloea</taxon>
    </lineage>
</organism>
<keyword evidence="6" id="KW-0732">Signal</keyword>
<evidence type="ECO:0000313" key="9">
    <source>
        <dbReference type="Proteomes" id="UP000580043"/>
    </source>
</evidence>
<dbReference type="GO" id="GO:0005506">
    <property type="term" value="F:iron ion binding"/>
    <property type="evidence" value="ECO:0007669"/>
    <property type="project" value="InterPro"/>
</dbReference>
<protein>
    <submittedName>
        <fullName evidence="8">C-type cytochrome</fullName>
    </submittedName>
</protein>
<dbReference type="InterPro" id="IPR036909">
    <property type="entry name" value="Cyt_c-like_dom_sf"/>
</dbReference>
<feature type="signal peptide" evidence="6">
    <location>
        <begin position="1"/>
        <end position="26"/>
    </location>
</feature>
<dbReference type="Proteomes" id="UP000580043">
    <property type="component" value="Unassembled WGS sequence"/>
</dbReference>
<dbReference type="InterPro" id="IPR024167">
    <property type="entry name" value="Cytochrome_c4-like"/>
</dbReference>
<evidence type="ECO:0000256" key="5">
    <source>
        <dbReference type="PIRSR" id="PIRSR000005-2"/>
    </source>
</evidence>
<feature type="binding site" description="axial binding residue" evidence="5">
    <location>
        <position position="151"/>
    </location>
    <ligand>
        <name>heme c</name>
        <dbReference type="ChEBI" id="CHEBI:61717"/>
        <label>2</label>
    </ligand>
    <ligandPart>
        <name>Fe</name>
        <dbReference type="ChEBI" id="CHEBI:18248"/>
    </ligandPart>
</feature>
<feature type="domain" description="Cytochrome c" evidence="7">
    <location>
        <begin position="24"/>
        <end position="233"/>
    </location>
</feature>
<feature type="binding site" description="covalent" evidence="4">
    <location>
        <position position="45"/>
    </location>
    <ligand>
        <name>heme c</name>
        <dbReference type="ChEBI" id="CHEBI:61717"/>
        <label>1</label>
    </ligand>
</feature>
<keyword evidence="2 5" id="KW-0479">Metal-binding</keyword>
<dbReference type="PROSITE" id="PS51007">
    <property type="entry name" value="CYTC"/>
    <property type="match status" value="1"/>
</dbReference>
<dbReference type="AlphaFoldDB" id="A0A848GAR0"/>
<feature type="binding site" description="axial binding residue" evidence="5">
    <location>
        <position position="89"/>
    </location>
    <ligand>
        <name>heme c</name>
        <dbReference type="ChEBI" id="CHEBI:61717"/>
        <label>1</label>
    </ligand>
    <ligandPart>
        <name>Fe</name>
        <dbReference type="ChEBI" id="CHEBI:18248"/>
    </ligandPart>
</feature>
<proteinExistence type="predicted"/>
<name>A0A848GAR0_9RHOO</name>
<evidence type="ECO:0000313" key="8">
    <source>
        <dbReference type="EMBL" id="NML28222.1"/>
    </source>
</evidence>
<dbReference type="InterPro" id="IPR009056">
    <property type="entry name" value="Cyt_c-like_dom"/>
</dbReference>
<keyword evidence="9" id="KW-1185">Reference proteome</keyword>
<dbReference type="SUPFAM" id="SSF46626">
    <property type="entry name" value="Cytochrome c"/>
    <property type="match status" value="2"/>
</dbReference>
<dbReference type="PANTHER" id="PTHR33751">
    <property type="entry name" value="CBB3-TYPE CYTOCHROME C OXIDASE SUBUNIT FIXP"/>
    <property type="match status" value="1"/>
</dbReference>
<sequence length="247" mass="25737">MFASPARHLHLYLSASLLMLAVQARAADGEAIIQKGGANPAAMPCMSCHGADGKGMAAGGFPRLAGLPAAYIAKQLADFKAGRRENPLMQPIAQALDDAETAAVAMAYAALPKVQVKVMAGAPERPKEGSGAWLALRGAWDRNIPECTLCHGPAGVGVGDAFPPLAGQSAEYIEAQLRAWRASPARPAGRKGKALAAVPPTRRNDPNGLMQHIAADLSEAEIKAVAAYFAGLGESTEPFDASQHRLR</sequence>
<feature type="binding site" description="covalent" evidence="4">
    <location>
        <position position="48"/>
    </location>
    <ligand>
        <name>heme c</name>
        <dbReference type="ChEBI" id="CHEBI:61717"/>
        <label>1</label>
    </ligand>
</feature>
<dbReference type="Gene3D" id="1.10.760.10">
    <property type="entry name" value="Cytochrome c-like domain"/>
    <property type="match status" value="2"/>
</dbReference>
<evidence type="ECO:0000259" key="7">
    <source>
        <dbReference type="PROSITE" id="PS51007"/>
    </source>
</evidence>
<evidence type="ECO:0000256" key="1">
    <source>
        <dbReference type="ARBA" id="ARBA00022617"/>
    </source>
</evidence>
<evidence type="ECO:0000256" key="2">
    <source>
        <dbReference type="ARBA" id="ARBA00022723"/>
    </source>
</evidence>
<feature type="binding site" description="covalent" evidence="4">
    <location>
        <position position="147"/>
    </location>
    <ligand>
        <name>heme c</name>
        <dbReference type="ChEBI" id="CHEBI:61717"/>
        <label>2</label>
    </ligand>
</feature>
<keyword evidence="3 5" id="KW-0408">Iron</keyword>
<feature type="binding site" description="covalent" evidence="4">
    <location>
        <position position="150"/>
    </location>
    <ligand>
        <name>heme c</name>
        <dbReference type="ChEBI" id="CHEBI:61717"/>
        <label>2</label>
    </ligand>
</feature>
<dbReference type="Pfam" id="PF00034">
    <property type="entry name" value="Cytochrom_C"/>
    <property type="match status" value="2"/>
</dbReference>
<feature type="chain" id="PRO_5032445748" evidence="6">
    <location>
        <begin position="27"/>
        <end position="247"/>
    </location>
</feature>
<evidence type="ECO:0000256" key="4">
    <source>
        <dbReference type="PIRSR" id="PIRSR000005-1"/>
    </source>
</evidence>
<accession>A0A848GAR0</accession>
<dbReference type="GO" id="GO:0020037">
    <property type="term" value="F:heme binding"/>
    <property type="evidence" value="ECO:0007669"/>
    <property type="project" value="InterPro"/>
</dbReference>
<feature type="binding site" description="axial binding residue" evidence="5">
    <location>
        <position position="49"/>
    </location>
    <ligand>
        <name>heme c</name>
        <dbReference type="ChEBI" id="CHEBI:61717"/>
        <label>1</label>
    </ligand>
    <ligandPart>
        <name>Fe</name>
        <dbReference type="ChEBI" id="CHEBI:18248"/>
    </ligandPart>
</feature>
<dbReference type="InterPro" id="IPR050597">
    <property type="entry name" value="Cytochrome_c_Oxidase_Subunit"/>
</dbReference>
<dbReference type="GO" id="GO:0042597">
    <property type="term" value="C:periplasmic space"/>
    <property type="evidence" value="ECO:0007669"/>
    <property type="project" value="InterPro"/>
</dbReference>
<reference evidence="8 9" key="1">
    <citation type="submission" date="2020-04" db="EMBL/GenBank/DDBJ databases">
        <title>Zoogloea sp. G-4-1-14 isolated from soil.</title>
        <authorList>
            <person name="Dahal R.H."/>
        </authorList>
    </citation>
    <scope>NUCLEOTIDE SEQUENCE [LARGE SCALE GENOMIC DNA]</scope>
    <source>
        <strain evidence="8 9">G-4-1-14</strain>
    </source>
</reference>
<dbReference type="PIRSF" id="PIRSF000005">
    <property type="entry name" value="Cytochrome_c4"/>
    <property type="match status" value="1"/>
</dbReference>